<reference evidence="2 4" key="3">
    <citation type="submission" date="2017-04" db="EMBL/GenBank/DDBJ databases">
        <title>Kefir bacterial isolates.</title>
        <authorList>
            <person name="Kim Y."/>
            <person name="Blasche S."/>
            <person name="Patil K.R."/>
        </authorList>
    </citation>
    <scope>NUCLEOTIDE SEQUENCE [LARGE SCALE GENOMIC DNA]</scope>
    <source>
        <strain evidence="2 4">OG2</strain>
    </source>
</reference>
<dbReference type="EMBL" id="NCWY01000015">
    <property type="protein sequence ID" value="PAK94066.1"/>
    <property type="molecule type" value="Genomic_DNA"/>
</dbReference>
<protein>
    <submittedName>
        <fullName evidence="2">Biopolymer transporter Tol</fullName>
    </submittedName>
</protein>
<reference evidence="1" key="2">
    <citation type="submission" date="2016-01" db="EMBL/GenBank/DDBJ databases">
        <authorList>
            <person name="Hong K.W."/>
        </authorList>
    </citation>
    <scope>NUCLEOTIDE SEQUENCE</scope>
    <source>
        <strain evidence="1">M40</strain>
    </source>
</reference>
<gene>
    <name evidence="1" type="ORF">AVW13_07435</name>
    <name evidence="2" type="ORF">B8X04_14760</name>
</gene>
<dbReference type="RefSeq" id="WP_063249259.1">
    <property type="nucleotide sequence ID" value="NZ_JABAHH010000025.1"/>
</dbReference>
<dbReference type="EMBL" id="LQQR01000009">
    <property type="protein sequence ID" value="KZE22508.1"/>
    <property type="molecule type" value="Genomic_DNA"/>
</dbReference>
<dbReference type="Proteomes" id="UP000216867">
    <property type="component" value="Unassembled WGS sequence"/>
</dbReference>
<dbReference type="STRING" id="33889.AVW13_07435"/>
<reference evidence="3" key="1">
    <citation type="submission" date="2016-01" db="EMBL/GenBank/DDBJ databases">
        <title>Draft genome of Chromobacterium sp. F49.</title>
        <authorList>
            <person name="Hong K.W."/>
        </authorList>
    </citation>
    <scope>NUCLEOTIDE SEQUENCE [LARGE SCALE GENOMIC DNA]</scope>
    <source>
        <strain evidence="3">M40</strain>
    </source>
</reference>
<evidence type="ECO:0000313" key="3">
    <source>
        <dbReference type="Proteomes" id="UP000076612"/>
    </source>
</evidence>
<accession>A0A161S9B6</accession>
<evidence type="ECO:0000313" key="2">
    <source>
        <dbReference type="EMBL" id="PAK94066.1"/>
    </source>
</evidence>
<proteinExistence type="predicted"/>
<evidence type="ECO:0000313" key="1">
    <source>
        <dbReference type="EMBL" id="KZE22508.1"/>
    </source>
</evidence>
<comment type="caution">
    <text evidence="2">The sequence shown here is derived from an EMBL/GenBank/DDBJ whole genome shotgun (WGS) entry which is preliminary data.</text>
</comment>
<name>A0A161S9B6_9MICO</name>
<dbReference type="AlphaFoldDB" id="A0A161S9B6"/>
<organism evidence="2 4">
    <name type="scientific">Brevibacterium casei</name>
    <dbReference type="NCBI Taxonomy" id="33889"/>
    <lineage>
        <taxon>Bacteria</taxon>
        <taxon>Bacillati</taxon>
        <taxon>Actinomycetota</taxon>
        <taxon>Actinomycetes</taxon>
        <taxon>Micrococcales</taxon>
        <taxon>Brevibacteriaceae</taxon>
        <taxon>Brevibacterium</taxon>
    </lineage>
</organism>
<sequence length="101" mass="11707">MAGEAEYTEDEKWLVVRGRRWRRTDPALPDRVVEDLKSHLGRARNAVKAARKAEDSAALRRARDRVDLAKRGLGERGEKWWELPVDERLTRAEEALSELSR</sequence>
<dbReference type="Proteomes" id="UP000076612">
    <property type="component" value="Unassembled WGS sequence"/>
</dbReference>
<evidence type="ECO:0000313" key="4">
    <source>
        <dbReference type="Proteomes" id="UP000216867"/>
    </source>
</evidence>